<keyword evidence="3" id="KW-1185">Reference proteome</keyword>
<dbReference type="GO" id="GO:0016757">
    <property type="term" value="F:glycosyltransferase activity"/>
    <property type="evidence" value="ECO:0007669"/>
    <property type="project" value="UniProtKB-KW"/>
</dbReference>
<dbReference type="EMBL" id="JBHRXX010000009">
    <property type="protein sequence ID" value="MFC3686216.1"/>
    <property type="molecule type" value="Genomic_DNA"/>
</dbReference>
<comment type="caution">
    <text evidence="2">The sequence shown here is derived from an EMBL/GenBank/DDBJ whole genome shotgun (WGS) entry which is preliminary data.</text>
</comment>
<dbReference type="PANTHER" id="PTHR45947">
    <property type="entry name" value="SULFOQUINOVOSYL TRANSFERASE SQD2"/>
    <property type="match status" value="1"/>
</dbReference>
<evidence type="ECO:0000313" key="3">
    <source>
        <dbReference type="Proteomes" id="UP001595729"/>
    </source>
</evidence>
<dbReference type="PANTHER" id="PTHR45947:SF3">
    <property type="entry name" value="SULFOQUINOVOSYL TRANSFERASE SQD2"/>
    <property type="match status" value="1"/>
</dbReference>
<dbReference type="Pfam" id="PF00534">
    <property type="entry name" value="Glycos_transf_1"/>
    <property type="match status" value="1"/>
</dbReference>
<dbReference type="InterPro" id="IPR001296">
    <property type="entry name" value="Glyco_trans_1"/>
</dbReference>
<dbReference type="InterPro" id="IPR050194">
    <property type="entry name" value="Glycosyltransferase_grp1"/>
</dbReference>
<dbReference type="Proteomes" id="UP001595729">
    <property type="component" value="Unassembled WGS sequence"/>
</dbReference>
<protein>
    <submittedName>
        <fullName evidence="2">Glycosyltransferase</fullName>
        <ecNumber evidence="2">2.4.-.-</ecNumber>
    </submittedName>
</protein>
<dbReference type="SUPFAM" id="SSF53756">
    <property type="entry name" value="UDP-Glycosyltransferase/glycogen phosphorylase"/>
    <property type="match status" value="1"/>
</dbReference>
<dbReference type="EC" id="2.4.-.-" evidence="2"/>
<keyword evidence="2" id="KW-0808">Transferase</keyword>
<feature type="domain" description="Glycosyl transferase family 1" evidence="1">
    <location>
        <begin position="236"/>
        <end position="392"/>
    </location>
</feature>
<dbReference type="Gene3D" id="3.40.50.2000">
    <property type="entry name" value="Glycogen Phosphorylase B"/>
    <property type="match status" value="1"/>
</dbReference>
<keyword evidence="2" id="KW-0328">Glycosyltransferase</keyword>
<evidence type="ECO:0000313" key="2">
    <source>
        <dbReference type="EMBL" id="MFC3686216.1"/>
    </source>
</evidence>
<gene>
    <name evidence="2" type="ORF">ACFOPI_21680</name>
</gene>
<organism evidence="2 3">
    <name type="scientific">Hydrogenophaga luteola</name>
    <dbReference type="NCBI Taxonomy" id="1591122"/>
    <lineage>
        <taxon>Bacteria</taxon>
        <taxon>Pseudomonadati</taxon>
        <taxon>Pseudomonadota</taxon>
        <taxon>Betaproteobacteria</taxon>
        <taxon>Burkholderiales</taxon>
        <taxon>Comamonadaceae</taxon>
        <taxon>Hydrogenophaga</taxon>
    </lineage>
</organism>
<evidence type="ECO:0000259" key="1">
    <source>
        <dbReference type="Pfam" id="PF00534"/>
    </source>
</evidence>
<accession>A0ABV7W8X0</accession>
<reference evidence="3" key="1">
    <citation type="journal article" date="2019" name="Int. J. Syst. Evol. Microbiol.">
        <title>The Global Catalogue of Microorganisms (GCM) 10K type strain sequencing project: providing services to taxonomists for standard genome sequencing and annotation.</title>
        <authorList>
            <consortium name="The Broad Institute Genomics Platform"/>
            <consortium name="The Broad Institute Genome Sequencing Center for Infectious Disease"/>
            <person name="Wu L."/>
            <person name="Ma J."/>
        </authorList>
    </citation>
    <scope>NUCLEOTIDE SEQUENCE [LARGE SCALE GENOMIC DNA]</scope>
    <source>
        <strain evidence="3">KCTC 42501</strain>
    </source>
</reference>
<sequence length="415" mass="46328">MQHRESTHMKTSGSHLLLYAPVPLYAGKDGYLLEDQACNGLRLWAENFEQVTVMHPLELGTPPPSWIPVRSSAIDLERVHLVALPSAYRPDRFFRFLPSVRRQIAQLIDEADYLSFSIGGLFGDWGSVAALEAHRKGRRFAVWTDRVESEVVRHEARAARTRRARLKASLYHRPMAALERAIIRRSALGLFHGAETFATYAPYATKAEIVHDIHLREEDRIPPDTLRSKLQGVIDGPLHIGYLGRADVMKGADDWIQVMASLKEAGVDFRATWWGDGERLPEMKAQVERLGLTGQVALPGFIRDRAAILNVLRETQVFVFCHKTPESPRNLIEALVSGTPLIGYDSPFPKDLIAAHGGGLLTPKDDIGALVSSLTGLARDRQRLADLIGRAAQDGQPFNDVAVFRHRSEVIRAHL</sequence>
<name>A0ABV7W8X0_9BURK</name>
<proteinExistence type="predicted"/>